<dbReference type="AlphaFoldDB" id="A0A8J5K4H4"/>
<evidence type="ECO:0000313" key="1">
    <source>
        <dbReference type="EMBL" id="KAG7164754.1"/>
    </source>
</evidence>
<name>A0A8J5K4H4_HOMAM</name>
<dbReference type="EMBL" id="JAHLQT010024959">
    <property type="protein sequence ID" value="KAG7164754.1"/>
    <property type="molecule type" value="Genomic_DNA"/>
</dbReference>
<comment type="caution">
    <text evidence="1">The sequence shown here is derived from an EMBL/GenBank/DDBJ whole genome shotgun (WGS) entry which is preliminary data.</text>
</comment>
<organism evidence="1 2">
    <name type="scientific">Homarus americanus</name>
    <name type="common">American lobster</name>
    <dbReference type="NCBI Taxonomy" id="6706"/>
    <lineage>
        <taxon>Eukaryota</taxon>
        <taxon>Metazoa</taxon>
        <taxon>Ecdysozoa</taxon>
        <taxon>Arthropoda</taxon>
        <taxon>Crustacea</taxon>
        <taxon>Multicrustacea</taxon>
        <taxon>Malacostraca</taxon>
        <taxon>Eumalacostraca</taxon>
        <taxon>Eucarida</taxon>
        <taxon>Decapoda</taxon>
        <taxon>Pleocyemata</taxon>
        <taxon>Astacidea</taxon>
        <taxon>Nephropoidea</taxon>
        <taxon>Nephropidae</taxon>
        <taxon>Homarus</taxon>
    </lineage>
</organism>
<accession>A0A8J5K4H4</accession>
<keyword evidence="2" id="KW-1185">Reference proteome</keyword>
<sequence length="150" mass="17287">MKSIKMRTQEASALQNLRKYDIKAAIFNWAAVWKDVKVWPSQALKKLLQAVDHVNDFEGFKVADYHHNLKKTGENMITEENVLEWLHSDKGDPNFQLMTEEEIAASCTAPEEDNDDHEDKDITLFARLSAVRTGLDTAIEICMPIQYKYK</sequence>
<protein>
    <submittedName>
        <fullName evidence="1">Tigger transposable element-derived protein 7-like 77</fullName>
    </submittedName>
</protein>
<proteinExistence type="predicted"/>
<reference evidence="1" key="1">
    <citation type="journal article" date="2021" name="Sci. Adv.">
        <title>The American lobster genome reveals insights on longevity, neural, and immune adaptations.</title>
        <authorList>
            <person name="Polinski J.M."/>
            <person name="Zimin A.V."/>
            <person name="Clark K.F."/>
            <person name="Kohn A.B."/>
            <person name="Sadowski N."/>
            <person name="Timp W."/>
            <person name="Ptitsyn A."/>
            <person name="Khanna P."/>
            <person name="Romanova D.Y."/>
            <person name="Williams P."/>
            <person name="Greenwood S.J."/>
            <person name="Moroz L.L."/>
            <person name="Walt D.R."/>
            <person name="Bodnar A.G."/>
        </authorList>
    </citation>
    <scope>NUCLEOTIDE SEQUENCE</scope>
    <source>
        <strain evidence="1">GMGI-L3</strain>
    </source>
</reference>
<dbReference type="Proteomes" id="UP000747542">
    <property type="component" value="Unassembled WGS sequence"/>
</dbReference>
<gene>
    <name evidence="1" type="primary">TIGD7-L77</name>
    <name evidence="1" type="ORF">Hamer_G005167</name>
</gene>
<evidence type="ECO:0000313" key="2">
    <source>
        <dbReference type="Proteomes" id="UP000747542"/>
    </source>
</evidence>